<protein>
    <recommendedName>
        <fullName evidence="1">BTB domain-containing protein</fullName>
    </recommendedName>
</protein>
<evidence type="ECO:0000313" key="3">
    <source>
        <dbReference type="Proteomes" id="UP001337655"/>
    </source>
</evidence>
<dbReference type="InterPro" id="IPR011333">
    <property type="entry name" value="SKP1/BTB/POZ_sf"/>
</dbReference>
<name>A0AAV9PQ28_9PEZI</name>
<dbReference type="GeneID" id="89921400"/>
<dbReference type="Gene3D" id="3.30.710.10">
    <property type="entry name" value="Potassium Channel Kv1.1, Chain A"/>
    <property type="match status" value="1"/>
</dbReference>
<sequence length="166" mass="18740">MEVSHYHSRTTSNLLINRSNCRNTDHARRRTDKFSDIVIKSGDLEFKCHKVILSFASGYFASLLDLGFKESTQDVIELKEDSPRAVAAILRYIYTFDYGSIPDTHSAESTAKFHLDVHAAANKYGLPRLAEKALAKLDQHITTIDTPAADKEAKAALLHFYKRLLQ</sequence>
<reference evidence="2 3" key="1">
    <citation type="submission" date="2023-08" db="EMBL/GenBank/DDBJ databases">
        <title>Black Yeasts Isolated from many extreme environments.</title>
        <authorList>
            <person name="Coleine C."/>
            <person name="Stajich J.E."/>
            <person name="Selbmann L."/>
        </authorList>
    </citation>
    <scope>NUCLEOTIDE SEQUENCE [LARGE SCALE GENOMIC DNA]</scope>
    <source>
        <strain evidence="2 3">CCFEE 5935</strain>
    </source>
</reference>
<evidence type="ECO:0000259" key="1">
    <source>
        <dbReference type="PROSITE" id="PS50097"/>
    </source>
</evidence>
<proteinExistence type="predicted"/>
<comment type="caution">
    <text evidence="2">The sequence shown here is derived from an EMBL/GenBank/DDBJ whole genome shotgun (WGS) entry which is preliminary data.</text>
</comment>
<accession>A0AAV9PQ28</accession>
<dbReference type="InterPro" id="IPR000210">
    <property type="entry name" value="BTB/POZ_dom"/>
</dbReference>
<dbReference type="EMBL" id="JAVRRT010000001">
    <property type="protein sequence ID" value="KAK5174912.1"/>
    <property type="molecule type" value="Genomic_DNA"/>
</dbReference>
<dbReference type="Pfam" id="PF00651">
    <property type="entry name" value="BTB"/>
    <property type="match status" value="1"/>
</dbReference>
<dbReference type="CDD" id="cd18186">
    <property type="entry name" value="BTB_POZ_ZBTB_KLHL-like"/>
    <property type="match status" value="1"/>
</dbReference>
<keyword evidence="3" id="KW-1185">Reference proteome</keyword>
<dbReference type="PANTHER" id="PTHR47843">
    <property type="entry name" value="BTB DOMAIN-CONTAINING PROTEIN-RELATED"/>
    <property type="match status" value="1"/>
</dbReference>
<dbReference type="Proteomes" id="UP001337655">
    <property type="component" value="Unassembled WGS sequence"/>
</dbReference>
<dbReference type="PROSITE" id="PS50097">
    <property type="entry name" value="BTB"/>
    <property type="match status" value="1"/>
</dbReference>
<evidence type="ECO:0000313" key="2">
    <source>
        <dbReference type="EMBL" id="KAK5174912.1"/>
    </source>
</evidence>
<dbReference type="RefSeq" id="XP_064663550.1">
    <property type="nucleotide sequence ID" value="XM_064797316.1"/>
</dbReference>
<organism evidence="2 3">
    <name type="scientific">Saxophila tyrrhenica</name>
    <dbReference type="NCBI Taxonomy" id="1690608"/>
    <lineage>
        <taxon>Eukaryota</taxon>
        <taxon>Fungi</taxon>
        <taxon>Dikarya</taxon>
        <taxon>Ascomycota</taxon>
        <taxon>Pezizomycotina</taxon>
        <taxon>Dothideomycetes</taxon>
        <taxon>Dothideomycetidae</taxon>
        <taxon>Mycosphaerellales</taxon>
        <taxon>Extremaceae</taxon>
        <taxon>Saxophila</taxon>
    </lineage>
</organism>
<gene>
    <name evidence="2" type="ORF">LTR77_000048</name>
</gene>
<dbReference type="SUPFAM" id="SSF54695">
    <property type="entry name" value="POZ domain"/>
    <property type="match status" value="1"/>
</dbReference>
<dbReference type="SMART" id="SM00225">
    <property type="entry name" value="BTB"/>
    <property type="match status" value="1"/>
</dbReference>
<dbReference type="PANTHER" id="PTHR47843:SF5">
    <property type="entry name" value="BTB_POZ DOMAIN PROTEIN"/>
    <property type="match status" value="1"/>
</dbReference>
<feature type="domain" description="BTB" evidence="1">
    <location>
        <begin position="35"/>
        <end position="95"/>
    </location>
</feature>
<dbReference type="AlphaFoldDB" id="A0AAV9PQ28"/>